<sequence>MKWITLVYTLSNLSSNTSIVPMAKQQWSSKHHRDHPWGFFFATSGWKTPEAAADLLFYFIAAAILDLDLVSRSALVIPIAKQKKITSVEVFKEAIKLWKERSVLSWRLRLRASNLVLPFLSRHGPARREVVLLLGRRHRSVRSEQQAENQSLL</sequence>
<dbReference type="AlphaFoldDB" id="A0A9Q0KVI3"/>
<proteinExistence type="predicted"/>
<evidence type="ECO:0000313" key="2">
    <source>
        <dbReference type="Proteomes" id="UP001141806"/>
    </source>
</evidence>
<organism evidence="1 2">
    <name type="scientific">Protea cynaroides</name>
    <dbReference type="NCBI Taxonomy" id="273540"/>
    <lineage>
        <taxon>Eukaryota</taxon>
        <taxon>Viridiplantae</taxon>
        <taxon>Streptophyta</taxon>
        <taxon>Embryophyta</taxon>
        <taxon>Tracheophyta</taxon>
        <taxon>Spermatophyta</taxon>
        <taxon>Magnoliopsida</taxon>
        <taxon>Proteales</taxon>
        <taxon>Proteaceae</taxon>
        <taxon>Protea</taxon>
    </lineage>
</organism>
<dbReference type="Proteomes" id="UP001141806">
    <property type="component" value="Unassembled WGS sequence"/>
</dbReference>
<gene>
    <name evidence="1" type="ORF">NE237_002480</name>
</gene>
<dbReference type="EMBL" id="JAMYWD010000003">
    <property type="protein sequence ID" value="KAJ4977374.1"/>
    <property type="molecule type" value="Genomic_DNA"/>
</dbReference>
<protein>
    <submittedName>
        <fullName evidence="1">Uncharacterized protein</fullName>
    </submittedName>
</protein>
<evidence type="ECO:0000313" key="1">
    <source>
        <dbReference type="EMBL" id="KAJ4977374.1"/>
    </source>
</evidence>
<comment type="caution">
    <text evidence="1">The sequence shown here is derived from an EMBL/GenBank/DDBJ whole genome shotgun (WGS) entry which is preliminary data.</text>
</comment>
<reference evidence="1" key="1">
    <citation type="journal article" date="2023" name="Plant J.">
        <title>The genome of the king protea, Protea cynaroides.</title>
        <authorList>
            <person name="Chang J."/>
            <person name="Duong T.A."/>
            <person name="Schoeman C."/>
            <person name="Ma X."/>
            <person name="Roodt D."/>
            <person name="Barker N."/>
            <person name="Li Z."/>
            <person name="Van de Peer Y."/>
            <person name="Mizrachi E."/>
        </authorList>
    </citation>
    <scope>NUCLEOTIDE SEQUENCE</scope>
    <source>
        <tissue evidence="1">Young leaves</tissue>
    </source>
</reference>
<accession>A0A9Q0KVI3</accession>
<name>A0A9Q0KVI3_9MAGN</name>
<keyword evidence="2" id="KW-1185">Reference proteome</keyword>